<evidence type="ECO:0000313" key="7">
    <source>
        <dbReference type="Proteomes" id="UP001363010"/>
    </source>
</evidence>
<dbReference type="Gene3D" id="3.90.76.10">
    <property type="entry name" value="Dipeptide-binding Protein, Domain 1"/>
    <property type="match status" value="1"/>
</dbReference>
<feature type="domain" description="Solute-binding protein family 5" evidence="5">
    <location>
        <begin position="72"/>
        <end position="447"/>
    </location>
</feature>
<sequence>MARIRIQRCVLAACVCILALAGGPVAEAQVLRWSSQGDLQTLDPYSQNEQLTNSINGQVYETLVGRDRQLNLVPSLALDWQQVSPTLWQMHLRPGVKFHGGQPFTADDVVFSVERAKDPASGIRVYASALGQVRKIDALTVEFALAQVNPIFLEHAALVQMMSKSWCEEHDAVKPQDFKGKDVRYTTFNANGTGPYMLVSREPDVKTVFKRNPNWWGRFEGNVRDVIYTPIKNDATRDAALLSGELDLVQDPAPQDLDRMRSTTGVKVLDGAENRVLFIGMDQARDELLYSSVKGRNPFKDVRVRRALYHAIDIETLRTSIMRGQAIPTGVLSPSPLGVFNDPEFERRLAFDLAKARALMAEAGYPDGFAVTLDCPNNRYINDEKICLALAAMWARIGVKVNVNAQPRALFFPKAEKLDVSMYLLGWGGAITDEEVTLTPVLRSRGANGVGYFNWGDYKNPKLDELAAASSVEPDPGKRAALIKAALREHGEQVHHIPLHRQVIPWAMRSNVEAVHRPDNWLEWRWISVK</sequence>
<accession>A0ABU8W623</accession>
<keyword evidence="7" id="KW-1185">Reference proteome</keyword>
<dbReference type="PANTHER" id="PTHR30290:SF9">
    <property type="entry name" value="OLIGOPEPTIDE-BINDING PROTEIN APPA"/>
    <property type="match status" value="1"/>
</dbReference>
<dbReference type="Gene3D" id="3.10.105.10">
    <property type="entry name" value="Dipeptide-binding Protein, Domain 3"/>
    <property type="match status" value="1"/>
</dbReference>
<dbReference type="InterPro" id="IPR030678">
    <property type="entry name" value="Peptide/Ni-bd"/>
</dbReference>
<dbReference type="Pfam" id="PF00496">
    <property type="entry name" value="SBP_bac_5"/>
    <property type="match status" value="1"/>
</dbReference>
<dbReference type="InterPro" id="IPR039424">
    <property type="entry name" value="SBP_5"/>
</dbReference>
<feature type="chain" id="PRO_5046434738" evidence="4">
    <location>
        <begin position="29"/>
        <end position="530"/>
    </location>
</feature>
<comment type="caution">
    <text evidence="6">The sequence shown here is derived from an EMBL/GenBank/DDBJ whole genome shotgun (WGS) entry which is preliminary data.</text>
</comment>
<evidence type="ECO:0000256" key="1">
    <source>
        <dbReference type="ARBA" id="ARBA00005695"/>
    </source>
</evidence>
<keyword evidence="2" id="KW-0813">Transport</keyword>
<dbReference type="Gene3D" id="3.40.190.10">
    <property type="entry name" value="Periplasmic binding protein-like II"/>
    <property type="match status" value="1"/>
</dbReference>
<evidence type="ECO:0000256" key="4">
    <source>
        <dbReference type="SAM" id="SignalP"/>
    </source>
</evidence>
<protein>
    <submittedName>
        <fullName evidence="6">ABC transporter substrate-binding protein</fullName>
    </submittedName>
</protein>
<dbReference type="PANTHER" id="PTHR30290">
    <property type="entry name" value="PERIPLASMIC BINDING COMPONENT OF ABC TRANSPORTER"/>
    <property type="match status" value="1"/>
</dbReference>
<proteinExistence type="inferred from homology"/>
<comment type="similarity">
    <text evidence="1">Belongs to the bacterial solute-binding protein 5 family.</text>
</comment>
<name>A0ABU8W623_9BURK</name>
<dbReference type="EMBL" id="JBBKZV010000016">
    <property type="protein sequence ID" value="MEJ8824721.1"/>
    <property type="molecule type" value="Genomic_DNA"/>
</dbReference>
<feature type="signal peptide" evidence="4">
    <location>
        <begin position="1"/>
        <end position="28"/>
    </location>
</feature>
<evidence type="ECO:0000313" key="6">
    <source>
        <dbReference type="EMBL" id="MEJ8824721.1"/>
    </source>
</evidence>
<keyword evidence="3 4" id="KW-0732">Signal</keyword>
<dbReference type="PIRSF" id="PIRSF002741">
    <property type="entry name" value="MppA"/>
    <property type="match status" value="1"/>
</dbReference>
<dbReference type="InterPro" id="IPR000914">
    <property type="entry name" value="SBP_5_dom"/>
</dbReference>
<reference evidence="6 7" key="1">
    <citation type="submission" date="2024-03" db="EMBL/GenBank/DDBJ databases">
        <title>Novel species of the genus Variovorax.</title>
        <authorList>
            <person name="Liu Q."/>
            <person name="Xin Y.-H."/>
        </authorList>
    </citation>
    <scope>NUCLEOTIDE SEQUENCE [LARGE SCALE GENOMIC DNA]</scope>
    <source>
        <strain evidence="6 7">KACC 18501</strain>
    </source>
</reference>
<gene>
    <name evidence="6" type="ORF">WKW80_22225</name>
</gene>
<dbReference type="Proteomes" id="UP001363010">
    <property type="component" value="Unassembled WGS sequence"/>
</dbReference>
<evidence type="ECO:0000259" key="5">
    <source>
        <dbReference type="Pfam" id="PF00496"/>
    </source>
</evidence>
<evidence type="ECO:0000256" key="2">
    <source>
        <dbReference type="ARBA" id="ARBA00022448"/>
    </source>
</evidence>
<organism evidence="6 7">
    <name type="scientific">Variovorax humicola</name>
    <dbReference type="NCBI Taxonomy" id="1769758"/>
    <lineage>
        <taxon>Bacteria</taxon>
        <taxon>Pseudomonadati</taxon>
        <taxon>Pseudomonadota</taxon>
        <taxon>Betaproteobacteria</taxon>
        <taxon>Burkholderiales</taxon>
        <taxon>Comamonadaceae</taxon>
        <taxon>Variovorax</taxon>
    </lineage>
</organism>
<dbReference type="CDD" id="cd08498">
    <property type="entry name" value="PBP2_NikA_DppA_OppA_like_2"/>
    <property type="match status" value="1"/>
</dbReference>
<dbReference type="SUPFAM" id="SSF53850">
    <property type="entry name" value="Periplasmic binding protein-like II"/>
    <property type="match status" value="1"/>
</dbReference>
<evidence type="ECO:0000256" key="3">
    <source>
        <dbReference type="ARBA" id="ARBA00022729"/>
    </source>
</evidence>